<sequence>MARRGRCLFWAAVGGLAVGFVAATVQTPSPSVEAASRVGDAASSAPTDGGAPVDAALQDSSNVLPSLDGDSCRTMGGTLVLVDGLDEIGTIPVVDGTMIVVGSNTVDGNTQDSMDVMMDVAMGSDTVDGNTLDNVDVMMDVATVVGRMVDGNAIPADGMMDMAGMDTSNGMLVARPPGRGLVAVPLNNAGTMFALIGEVVGRVTETGMVRAKGLVVLVGWLLHGREVRPVRDQVLPRHLMRRGVRVSPPRQRLRRVNKNQVDVDCRIDRVFPRLPLGFGSKGCGSSDSALSLKNANNEAVKGRYALLDGRGCAPNGWMARLGRLLSLAEWIVAVPQRLGPALLLLRSWLVLTVPLVGDEGTLLVDWVSDGLPEHGDGFFFYEDDDDVGFLQLGDAFVDAEAVVFMELTDREETLLDELHIPDAVRGHFRRMLQTLERRDVQDEGPEFRWSSREWLAAWDAGCADAERVLRCLRRRVGADGPVEYYPVVRTPRAAAQRVRALNWARTWTRVATELVEALVDCEMVQRVDTVPVQPQPRSRSRSRTRSPAAVLEEGSSSSTDRRWRVTRARRRVGTADGPGPALASGDGAATGEPAMSTPDVPNEDLPPVSVPVSAGSAMGETANSEAAVNAEDADAEDVTLVQRLQPAEARELQRLGVRRDTITALGLFLGELASICDNTHPGSDVMPEDVQWALRVVERAMHLSAGTQDFISAILASRLRRQNGGCILPDGDGRGGVVQMAHTFLIGTARTYLDDLHNLLADAWVNPESLPAELRREPPAGYGDTTENVDEVMPVVVAPVRPAGPEVDVETDAPRPVVPPPPDAILATTVEADNTVDVTVHVEATGEAEGETEATGETSASASSSWVVPPARTRSRSPRRPTEDTDEVNMVQLLRMDEHEALAEASVPPDVRGRLDAFFQACNRCVDTAWTMHLGVAILDAQLRQLGVLRCLLAERAGRPRPLPGEASRRASADACVVLARAVAATQWDVSMMEVCHARCDPDVLPERLHGCALPTTASTDGVDAPFEAPAGSEQCPILRTGTGRASGEDGPVPAAGDGVSGPALPGGAGAHGGGDSAVHHGIGLTRPSTETSDVTLLSTEDGPAPPGGASGPVLPGGAGAPGGDDSAVRPGVVLSRLFTETSDVTLLSGLSDQRERSRSPVGNVGFLADWRRLNAHVMLTRARRGLLIFGNSATLKQDPIWEKWLAFAEEHECMVKDLPMPSPPPFAGKGVPFASASITIIILLIIIMNIVIIIINNVVGSGSTVNKDAAVDARMQFLGFLRAALIVVDVIVVVMGHVSADLQMRAEAAPEA</sequence>
<accession>A0A1Q9CBB2</accession>
<evidence type="ECO:0000313" key="5">
    <source>
        <dbReference type="Proteomes" id="UP000186817"/>
    </source>
</evidence>
<protein>
    <submittedName>
        <fullName evidence="4">Regulator of nonsense transcripts 1-like</fullName>
    </submittedName>
</protein>
<feature type="transmembrane region" description="Helical" evidence="2">
    <location>
        <begin position="1281"/>
        <end position="1301"/>
    </location>
</feature>
<feature type="compositionally biased region" description="Gly residues" evidence="1">
    <location>
        <begin position="1065"/>
        <end position="1076"/>
    </location>
</feature>
<dbReference type="EMBL" id="LSRX01001403">
    <property type="protein sequence ID" value="OLP80208.1"/>
    <property type="molecule type" value="Genomic_DNA"/>
</dbReference>
<dbReference type="PANTHER" id="PTHR10887">
    <property type="entry name" value="DNA2/NAM7 HELICASE FAMILY"/>
    <property type="match status" value="1"/>
</dbReference>
<dbReference type="GO" id="GO:0000184">
    <property type="term" value="P:nuclear-transcribed mRNA catabolic process, nonsense-mediated decay"/>
    <property type="evidence" value="ECO:0007669"/>
    <property type="project" value="TreeGrafter"/>
</dbReference>
<dbReference type="Gene3D" id="3.40.50.300">
    <property type="entry name" value="P-loop containing nucleotide triphosphate hydrolases"/>
    <property type="match status" value="1"/>
</dbReference>
<feature type="chain" id="PRO_5012412544" evidence="3">
    <location>
        <begin position="24"/>
        <end position="1313"/>
    </location>
</feature>
<keyword evidence="5" id="KW-1185">Reference proteome</keyword>
<feature type="region of interest" description="Disordered" evidence="1">
    <location>
        <begin position="846"/>
        <end position="885"/>
    </location>
</feature>
<dbReference type="InterPro" id="IPR027417">
    <property type="entry name" value="P-loop_NTPase"/>
</dbReference>
<evidence type="ECO:0000313" key="4">
    <source>
        <dbReference type="EMBL" id="OLP80208.1"/>
    </source>
</evidence>
<comment type="caution">
    <text evidence="4">The sequence shown here is derived from an EMBL/GenBank/DDBJ whole genome shotgun (WGS) entry which is preliminary data.</text>
</comment>
<reference evidence="4 5" key="1">
    <citation type="submission" date="2016-02" db="EMBL/GenBank/DDBJ databases">
        <title>Genome analysis of coral dinoflagellate symbionts highlights evolutionary adaptations to a symbiotic lifestyle.</title>
        <authorList>
            <person name="Aranda M."/>
            <person name="Li Y."/>
            <person name="Liew Y.J."/>
            <person name="Baumgarten S."/>
            <person name="Simakov O."/>
            <person name="Wilson M."/>
            <person name="Piel J."/>
            <person name="Ashoor H."/>
            <person name="Bougouffa S."/>
            <person name="Bajic V.B."/>
            <person name="Ryu T."/>
            <person name="Ravasi T."/>
            <person name="Bayer T."/>
            <person name="Micklem G."/>
            <person name="Kim H."/>
            <person name="Bhak J."/>
            <person name="Lajeunesse T.C."/>
            <person name="Voolstra C.R."/>
        </authorList>
    </citation>
    <scope>NUCLEOTIDE SEQUENCE [LARGE SCALE GENOMIC DNA]</scope>
    <source>
        <strain evidence="4 5">CCMP2467</strain>
    </source>
</reference>
<dbReference type="PANTHER" id="PTHR10887:SF517">
    <property type="entry name" value="RNA HELICASE NONSENSE MRNA REDUCING FACTOR"/>
    <property type="match status" value="1"/>
</dbReference>
<feature type="compositionally biased region" description="Gly residues" evidence="1">
    <location>
        <begin position="1109"/>
        <end position="1123"/>
    </location>
</feature>
<keyword evidence="2" id="KW-0812">Transmembrane</keyword>
<keyword evidence="2" id="KW-1133">Transmembrane helix</keyword>
<feature type="compositionally biased region" description="Polar residues" evidence="1">
    <location>
        <begin position="1087"/>
        <end position="1099"/>
    </location>
</feature>
<evidence type="ECO:0000256" key="3">
    <source>
        <dbReference type="SAM" id="SignalP"/>
    </source>
</evidence>
<feature type="compositionally biased region" description="Low complexity" evidence="1">
    <location>
        <begin position="855"/>
        <end position="865"/>
    </location>
</feature>
<feature type="region of interest" description="Disordered" evidence="1">
    <location>
        <begin position="1023"/>
        <end position="1125"/>
    </location>
</feature>
<feature type="transmembrane region" description="Helical" evidence="2">
    <location>
        <begin position="1234"/>
        <end position="1260"/>
    </location>
</feature>
<keyword evidence="3" id="KW-0732">Signal</keyword>
<gene>
    <name evidence="4" type="primary">UPF1</name>
    <name evidence="4" type="ORF">AK812_SmicGene39409</name>
</gene>
<dbReference type="InterPro" id="IPR045055">
    <property type="entry name" value="DNA2/NAM7-like"/>
</dbReference>
<dbReference type="GO" id="GO:0003724">
    <property type="term" value="F:RNA helicase activity"/>
    <property type="evidence" value="ECO:0007669"/>
    <property type="project" value="TreeGrafter"/>
</dbReference>
<dbReference type="OrthoDB" id="433145at2759"/>
<name>A0A1Q9CBB2_SYMMI</name>
<organism evidence="4 5">
    <name type="scientific">Symbiodinium microadriaticum</name>
    <name type="common">Dinoflagellate</name>
    <name type="synonym">Zooxanthella microadriatica</name>
    <dbReference type="NCBI Taxonomy" id="2951"/>
    <lineage>
        <taxon>Eukaryota</taxon>
        <taxon>Sar</taxon>
        <taxon>Alveolata</taxon>
        <taxon>Dinophyceae</taxon>
        <taxon>Suessiales</taxon>
        <taxon>Symbiodiniaceae</taxon>
        <taxon>Symbiodinium</taxon>
    </lineage>
</organism>
<proteinExistence type="predicted"/>
<keyword evidence="2" id="KW-0472">Membrane</keyword>
<dbReference type="GO" id="GO:0005737">
    <property type="term" value="C:cytoplasm"/>
    <property type="evidence" value="ECO:0007669"/>
    <property type="project" value="TreeGrafter"/>
</dbReference>
<feature type="region of interest" description="Disordered" evidence="1">
    <location>
        <begin position="530"/>
        <end position="604"/>
    </location>
</feature>
<feature type="signal peptide" evidence="3">
    <location>
        <begin position="1"/>
        <end position="23"/>
    </location>
</feature>
<dbReference type="Proteomes" id="UP000186817">
    <property type="component" value="Unassembled WGS sequence"/>
</dbReference>
<evidence type="ECO:0000256" key="2">
    <source>
        <dbReference type="SAM" id="Phobius"/>
    </source>
</evidence>
<evidence type="ECO:0000256" key="1">
    <source>
        <dbReference type="SAM" id="MobiDB-lite"/>
    </source>
</evidence>